<dbReference type="KEGG" id="vg:10359068"/>
<organism evidence="1 2">
    <name type="scientific">Brochothrix phage A9</name>
    <dbReference type="NCBI Taxonomy" id="857312"/>
    <lineage>
        <taxon>Viruses</taxon>
        <taxon>Duplodnaviria</taxon>
        <taxon>Heunggongvirae</taxon>
        <taxon>Uroviricota</taxon>
        <taxon>Caudoviricetes</taxon>
        <taxon>Herelleviridae</taxon>
        <taxon>Klumppvirus</taxon>
        <taxon>Klumppvirus A9</taxon>
    </lineage>
</organism>
<keyword evidence="2" id="KW-1185">Reference proteome</keyword>
<dbReference type="InterPro" id="IPR001646">
    <property type="entry name" value="5peptide_repeat"/>
</dbReference>
<dbReference type="RefSeq" id="YP_004301363.1">
    <property type="nucleotide sequence ID" value="NC_015253.1"/>
</dbReference>
<dbReference type="EMBL" id="HM242243">
    <property type="protein sequence ID" value="ADJ53072.1"/>
    <property type="molecule type" value="Genomic_DNA"/>
</dbReference>
<accession>D9J0H7</accession>
<dbReference type="GeneID" id="10359068"/>
<evidence type="ECO:0000313" key="1">
    <source>
        <dbReference type="EMBL" id="ADJ53072.1"/>
    </source>
</evidence>
<proteinExistence type="predicted"/>
<dbReference type="Gene3D" id="2.160.20.80">
    <property type="entry name" value="E3 ubiquitin-protein ligase SopA"/>
    <property type="match status" value="1"/>
</dbReference>
<reference evidence="1 2" key="1">
    <citation type="journal article" date="2010" name="J. Bacteriol.">
        <title>Brochothrix thermosphacta bacteriophages feature heterogeneous and highly mosaic genomes and utilize unique prophage insertion sites.</title>
        <authorList>
            <person name="Kilcher S."/>
            <person name="Loessner M.J."/>
            <person name="Klumpp J."/>
        </authorList>
    </citation>
    <scope>NUCLEOTIDE SEQUENCE [LARGE SCALE GENOMIC DNA]</scope>
</reference>
<dbReference type="OrthoDB" id="19101at10239"/>
<dbReference type="Proteomes" id="UP000000331">
    <property type="component" value="Segment"/>
</dbReference>
<dbReference type="SUPFAM" id="SSF141571">
    <property type="entry name" value="Pentapeptide repeat-like"/>
    <property type="match status" value="1"/>
</dbReference>
<protein>
    <submittedName>
        <fullName evidence="1">Gp30</fullName>
    </submittedName>
</protein>
<sequence>MKIMTRDELVSELAKGTAEFVDVSFHHEDLRGVTIKGVTFRRCDFTKANLDEVTISNTAFLGCVLRSVSMWEANLTGVTFDDVDFTYLCVDESSFASVEFNRCVFMFACFTNTVLQLRNVSVCTFIYTDILKCTLSAKEMSRTSFDKITGLDVYSVGPVGTFDGNVTYFPSLHKVFAGCWQGDEEEFFAKCVMVQETRPLIDLNLELATNMVKTIMEKEGV</sequence>
<name>D9J0H7_9CAUD</name>
<dbReference type="Pfam" id="PF13599">
    <property type="entry name" value="Pentapeptide_4"/>
    <property type="match status" value="1"/>
</dbReference>
<evidence type="ECO:0000313" key="2">
    <source>
        <dbReference type="Proteomes" id="UP000000331"/>
    </source>
</evidence>